<evidence type="ECO:0000313" key="3">
    <source>
        <dbReference type="Proteomes" id="UP000267469"/>
    </source>
</evidence>
<dbReference type="InterPro" id="IPR000182">
    <property type="entry name" value="GNAT_dom"/>
</dbReference>
<dbReference type="Pfam" id="PF13508">
    <property type="entry name" value="Acetyltransf_7"/>
    <property type="match status" value="1"/>
</dbReference>
<dbReference type="EMBL" id="RJTM01000027">
    <property type="protein sequence ID" value="RNL91330.1"/>
    <property type="molecule type" value="Genomic_DNA"/>
</dbReference>
<organism evidence="2 3">
    <name type="scientific">Sinomicrobium pectinilyticum</name>
    <dbReference type="NCBI Taxonomy" id="1084421"/>
    <lineage>
        <taxon>Bacteria</taxon>
        <taxon>Pseudomonadati</taxon>
        <taxon>Bacteroidota</taxon>
        <taxon>Flavobacteriia</taxon>
        <taxon>Flavobacteriales</taxon>
        <taxon>Flavobacteriaceae</taxon>
        <taxon>Sinomicrobium</taxon>
    </lineage>
</organism>
<sequence>MKFIENDSLTGKQKSDILMLWNKEYPKDLALPDVQSFEKYLAGLEDRHHLLLLDEKGRVKGWLIYFVREGERCFAMLLDPDEQGKGLGSRLLGLAKERNTELNGWVVDNSEELKENGEKYRSPIPFYDKNGFEVLREVSSAKNNINGIKVRWKAPVNIPDINR</sequence>
<dbReference type="AlphaFoldDB" id="A0A3N0ETV1"/>
<reference evidence="2 3" key="1">
    <citation type="submission" date="2018-10" db="EMBL/GenBank/DDBJ databases">
        <title>Sinomicrobium pectinilyticum sp. nov., a pectinase-producing bacterium isolated from alkaline and saline soil, and emended description of the genus Sinomicrobium.</title>
        <authorList>
            <person name="Cheng B."/>
            <person name="Li C."/>
            <person name="Lai Q."/>
            <person name="Du M."/>
            <person name="Shao Z."/>
            <person name="Xu P."/>
            <person name="Yang C."/>
        </authorList>
    </citation>
    <scope>NUCLEOTIDE SEQUENCE [LARGE SCALE GENOMIC DNA]</scope>
    <source>
        <strain evidence="2 3">5DNS001</strain>
    </source>
</reference>
<dbReference type="OrthoDB" id="1073140at2"/>
<keyword evidence="3" id="KW-1185">Reference proteome</keyword>
<dbReference type="SUPFAM" id="SSF55729">
    <property type="entry name" value="Acyl-CoA N-acyltransferases (Nat)"/>
    <property type="match status" value="1"/>
</dbReference>
<proteinExistence type="predicted"/>
<keyword evidence="2" id="KW-0808">Transferase</keyword>
<evidence type="ECO:0000313" key="2">
    <source>
        <dbReference type="EMBL" id="RNL91330.1"/>
    </source>
</evidence>
<dbReference type="CDD" id="cd04301">
    <property type="entry name" value="NAT_SF"/>
    <property type="match status" value="1"/>
</dbReference>
<feature type="domain" description="N-acetyltransferase" evidence="1">
    <location>
        <begin position="4"/>
        <end position="157"/>
    </location>
</feature>
<dbReference type="Gene3D" id="3.40.630.30">
    <property type="match status" value="1"/>
</dbReference>
<accession>A0A3N0ETV1</accession>
<protein>
    <submittedName>
        <fullName evidence="2">N-acetyltransferase</fullName>
    </submittedName>
</protein>
<dbReference type="PROSITE" id="PS51186">
    <property type="entry name" value="GNAT"/>
    <property type="match status" value="1"/>
</dbReference>
<evidence type="ECO:0000259" key="1">
    <source>
        <dbReference type="PROSITE" id="PS51186"/>
    </source>
</evidence>
<dbReference type="Proteomes" id="UP000267469">
    <property type="component" value="Unassembled WGS sequence"/>
</dbReference>
<comment type="caution">
    <text evidence="2">The sequence shown here is derived from an EMBL/GenBank/DDBJ whole genome shotgun (WGS) entry which is preliminary data.</text>
</comment>
<name>A0A3N0ETV1_SINP1</name>
<gene>
    <name evidence="2" type="ORF">ED312_04750</name>
</gene>
<dbReference type="InterPro" id="IPR016181">
    <property type="entry name" value="Acyl_CoA_acyltransferase"/>
</dbReference>
<dbReference type="GO" id="GO:0016747">
    <property type="term" value="F:acyltransferase activity, transferring groups other than amino-acyl groups"/>
    <property type="evidence" value="ECO:0007669"/>
    <property type="project" value="InterPro"/>
</dbReference>
<dbReference type="RefSeq" id="WP_123214869.1">
    <property type="nucleotide sequence ID" value="NZ_RJTM01000027.1"/>
</dbReference>